<evidence type="ECO:0000256" key="2">
    <source>
        <dbReference type="ARBA" id="ARBA00004906"/>
    </source>
</evidence>
<keyword evidence="9" id="KW-1133">Transmembrane helix</keyword>
<evidence type="ECO:0000256" key="1">
    <source>
        <dbReference type="ARBA" id="ARBA00004167"/>
    </source>
</evidence>
<reference evidence="15 16" key="1">
    <citation type="submission" date="2023-10" db="EMBL/GenBank/DDBJ databases">
        <title>Chromosome-scale genome assembly provides insights into flower coloration mechanisms of Canna indica.</title>
        <authorList>
            <person name="Li C."/>
        </authorList>
    </citation>
    <scope>NUCLEOTIDE SEQUENCE [LARGE SCALE GENOMIC DNA]</scope>
    <source>
        <tissue evidence="15">Flower</tissue>
    </source>
</reference>
<comment type="pathway">
    <text evidence="2">Protein modification; protein ubiquitination.</text>
</comment>
<dbReference type="EMBL" id="CP136898">
    <property type="protein sequence ID" value="WOL18625.1"/>
    <property type="molecule type" value="Genomic_DNA"/>
</dbReference>
<dbReference type="SUPFAM" id="SSF57850">
    <property type="entry name" value="RING/U-box"/>
    <property type="match status" value="1"/>
</dbReference>
<name>A0AAQ3L1E7_9LILI</name>
<evidence type="ECO:0000256" key="11">
    <source>
        <dbReference type="ARBA" id="ARBA00024209"/>
    </source>
</evidence>
<evidence type="ECO:0000256" key="6">
    <source>
        <dbReference type="ARBA" id="ARBA00022771"/>
    </source>
</evidence>
<dbReference type="GO" id="GO:0016740">
    <property type="term" value="F:transferase activity"/>
    <property type="evidence" value="ECO:0007669"/>
    <property type="project" value="UniProtKB-KW"/>
</dbReference>
<feature type="domain" description="RING-type" evidence="14">
    <location>
        <begin position="140"/>
        <end position="182"/>
    </location>
</feature>
<evidence type="ECO:0000313" key="15">
    <source>
        <dbReference type="EMBL" id="WOL18625.1"/>
    </source>
</evidence>
<organism evidence="15 16">
    <name type="scientific">Canna indica</name>
    <name type="common">Indian-shot</name>
    <dbReference type="NCBI Taxonomy" id="4628"/>
    <lineage>
        <taxon>Eukaryota</taxon>
        <taxon>Viridiplantae</taxon>
        <taxon>Streptophyta</taxon>
        <taxon>Embryophyta</taxon>
        <taxon>Tracheophyta</taxon>
        <taxon>Spermatophyta</taxon>
        <taxon>Magnoliopsida</taxon>
        <taxon>Liliopsida</taxon>
        <taxon>Zingiberales</taxon>
        <taxon>Cannaceae</taxon>
        <taxon>Canna</taxon>
    </lineage>
</organism>
<evidence type="ECO:0000256" key="10">
    <source>
        <dbReference type="ARBA" id="ARBA00023136"/>
    </source>
</evidence>
<dbReference type="GO" id="GO:0016020">
    <property type="term" value="C:membrane"/>
    <property type="evidence" value="ECO:0007669"/>
    <property type="project" value="UniProtKB-SubCell"/>
</dbReference>
<dbReference type="Pfam" id="PF13639">
    <property type="entry name" value="zf-RING_2"/>
    <property type="match status" value="1"/>
</dbReference>
<keyword evidence="5" id="KW-0479">Metal-binding</keyword>
<keyword evidence="8" id="KW-0862">Zinc</keyword>
<evidence type="ECO:0000256" key="13">
    <source>
        <dbReference type="SAM" id="MobiDB-lite"/>
    </source>
</evidence>
<dbReference type="InterPro" id="IPR001841">
    <property type="entry name" value="Znf_RING"/>
</dbReference>
<dbReference type="PANTHER" id="PTHR45768:SF61">
    <property type="entry name" value="RING-H2 FINGER PROTEIN ATL18"/>
    <property type="match status" value="1"/>
</dbReference>
<sequence>MDHERSKYASLTMASCLGLEETELRLGLPGGGGGGEAEAVKSSVKRGFTTTIDLKLQLQTPVEAKEEAAKNGRGLLKQKNAVPCGSDPEKPPASKAFRRNFRSIARPQADRRRGLSLDELEKLPCYEFKVGEKMSDTTDCAVCLESFQVGERCRLLPACRHSFHAQCVDSWLLKSSICQICRRNADGLKAGKAGSDEVEMREVREGQVVVVGVSLSGDHPIPHASSSR</sequence>
<gene>
    <name evidence="15" type="ORF">Cni_G27422</name>
</gene>
<evidence type="ECO:0000256" key="12">
    <source>
        <dbReference type="PROSITE-ProRule" id="PRU00175"/>
    </source>
</evidence>
<evidence type="ECO:0000313" key="16">
    <source>
        <dbReference type="Proteomes" id="UP001327560"/>
    </source>
</evidence>
<dbReference type="InterPro" id="IPR013083">
    <property type="entry name" value="Znf_RING/FYVE/PHD"/>
</dbReference>
<keyword evidence="6 12" id="KW-0863">Zinc-finger</keyword>
<dbReference type="SMART" id="SM00184">
    <property type="entry name" value="RING"/>
    <property type="match status" value="1"/>
</dbReference>
<dbReference type="CDD" id="cd16473">
    <property type="entry name" value="RING-H2_RNF103"/>
    <property type="match status" value="1"/>
</dbReference>
<accession>A0AAQ3L1E7</accession>
<evidence type="ECO:0000256" key="8">
    <source>
        <dbReference type="ARBA" id="ARBA00022833"/>
    </source>
</evidence>
<proteinExistence type="inferred from homology"/>
<dbReference type="AlphaFoldDB" id="A0AAQ3L1E7"/>
<evidence type="ECO:0000256" key="7">
    <source>
        <dbReference type="ARBA" id="ARBA00022786"/>
    </source>
</evidence>
<evidence type="ECO:0000256" key="5">
    <source>
        <dbReference type="ARBA" id="ARBA00022723"/>
    </source>
</evidence>
<comment type="similarity">
    <text evidence="11">Belongs to the RING-type zinc finger family. ATL subfamily.</text>
</comment>
<keyword evidence="3" id="KW-0808">Transferase</keyword>
<keyword evidence="4" id="KW-0812">Transmembrane</keyword>
<evidence type="ECO:0000259" key="14">
    <source>
        <dbReference type="PROSITE" id="PS50089"/>
    </source>
</evidence>
<protein>
    <submittedName>
        <fullName evidence="15">RING-H2 finger protein ATL74-like</fullName>
    </submittedName>
</protein>
<dbReference type="PANTHER" id="PTHR45768">
    <property type="entry name" value="E3 UBIQUITIN-PROTEIN LIGASE RNF13-LIKE"/>
    <property type="match status" value="1"/>
</dbReference>
<keyword evidence="10" id="KW-0472">Membrane</keyword>
<evidence type="ECO:0000256" key="9">
    <source>
        <dbReference type="ARBA" id="ARBA00022989"/>
    </source>
</evidence>
<dbReference type="PROSITE" id="PS50089">
    <property type="entry name" value="ZF_RING_2"/>
    <property type="match status" value="1"/>
</dbReference>
<dbReference type="Gene3D" id="3.30.40.10">
    <property type="entry name" value="Zinc/RING finger domain, C3HC4 (zinc finger)"/>
    <property type="match status" value="1"/>
</dbReference>
<keyword evidence="16" id="KW-1185">Reference proteome</keyword>
<keyword evidence="7" id="KW-0833">Ubl conjugation pathway</keyword>
<dbReference type="Proteomes" id="UP001327560">
    <property type="component" value="Chromosome 9"/>
</dbReference>
<comment type="subcellular location">
    <subcellularLocation>
        <location evidence="1">Membrane</location>
        <topology evidence="1">Single-pass membrane protein</topology>
    </subcellularLocation>
</comment>
<dbReference type="GO" id="GO:0008270">
    <property type="term" value="F:zinc ion binding"/>
    <property type="evidence" value="ECO:0007669"/>
    <property type="project" value="UniProtKB-KW"/>
</dbReference>
<feature type="region of interest" description="Disordered" evidence="13">
    <location>
        <begin position="78"/>
        <end position="98"/>
    </location>
</feature>
<evidence type="ECO:0000256" key="4">
    <source>
        <dbReference type="ARBA" id="ARBA00022692"/>
    </source>
</evidence>
<evidence type="ECO:0000256" key="3">
    <source>
        <dbReference type="ARBA" id="ARBA00022679"/>
    </source>
</evidence>